<dbReference type="GO" id="GO:0004674">
    <property type="term" value="F:protein serine/threonine kinase activity"/>
    <property type="evidence" value="ECO:0007669"/>
    <property type="project" value="UniProtKB-KW"/>
</dbReference>
<dbReference type="SUPFAM" id="SSF56112">
    <property type="entry name" value="Protein kinase-like (PK-like)"/>
    <property type="match status" value="1"/>
</dbReference>
<evidence type="ECO:0000256" key="1">
    <source>
        <dbReference type="ARBA" id="ARBA00022527"/>
    </source>
</evidence>
<name>A0A8C6T5J7_9GOBI</name>
<dbReference type="InterPro" id="IPR050108">
    <property type="entry name" value="CDK"/>
</dbReference>
<dbReference type="CDD" id="cd00180">
    <property type="entry name" value="PKc"/>
    <property type="match status" value="1"/>
</dbReference>
<keyword evidence="4" id="KW-0418">Kinase</keyword>
<evidence type="ECO:0000256" key="2">
    <source>
        <dbReference type="ARBA" id="ARBA00022679"/>
    </source>
</evidence>
<dbReference type="Gene3D" id="3.30.200.20">
    <property type="entry name" value="Phosphorylase Kinase, domain 1"/>
    <property type="match status" value="1"/>
</dbReference>
<dbReference type="AlphaFoldDB" id="A0A8C6T5J7"/>
<dbReference type="PANTHER" id="PTHR24056">
    <property type="entry name" value="CELL DIVISION PROTEIN KINASE"/>
    <property type="match status" value="1"/>
</dbReference>
<keyword evidence="1" id="KW-0723">Serine/threonine-protein kinase</keyword>
<reference evidence="7" key="1">
    <citation type="submission" date="2025-08" db="UniProtKB">
        <authorList>
            <consortium name="Ensembl"/>
        </authorList>
    </citation>
    <scope>IDENTIFICATION</scope>
</reference>
<keyword evidence="3" id="KW-0547">Nucleotide-binding</keyword>
<dbReference type="Gene3D" id="1.10.510.10">
    <property type="entry name" value="Transferase(Phosphotransferase) domain 1"/>
    <property type="match status" value="1"/>
</dbReference>
<dbReference type="PROSITE" id="PS50011">
    <property type="entry name" value="PROTEIN_KINASE_DOM"/>
    <property type="match status" value="1"/>
</dbReference>
<dbReference type="Proteomes" id="UP000694523">
    <property type="component" value="Unplaced"/>
</dbReference>
<proteinExistence type="predicted"/>
<evidence type="ECO:0000259" key="6">
    <source>
        <dbReference type="PROSITE" id="PS50011"/>
    </source>
</evidence>
<evidence type="ECO:0000256" key="3">
    <source>
        <dbReference type="ARBA" id="ARBA00022741"/>
    </source>
</evidence>
<dbReference type="Pfam" id="PF00069">
    <property type="entry name" value="Pkinase"/>
    <property type="match status" value="1"/>
</dbReference>
<keyword evidence="5" id="KW-0067">ATP-binding</keyword>
<organism evidence="7 8">
    <name type="scientific">Neogobius melanostomus</name>
    <name type="common">round goby</name>
    <dbReference type="NCBI Taxonomy" id="47308"/>
    <lineage>
        <taxon>Eukaryota</taxon>
        <taxon>Metazoa</taxon>
        <taxon>Chordata</taxon>
        <taxon>Craniata</taxon>
        <taxon>Vertebrata</taxon>
        <taxon>Euteleostomi</taxon>
        <taxon>Actinopterygii</taxon>
        <taxon>Neopterygii</taxon>
        <taxon>Teleostei</taxon>
        <taxon>Neoteleostei</taxon>
        <taxon>Acanthomorphata</taxon>
        <taxon>Gobiaria</taxon>
        <taxon>Gobiiformes</taxon>
        <taxon>Gobioidei</taxon>
        <taxon>Gobiidae</taxon>
        <taxon>Benthophilinae</taxon>
        <taxon>Neogobiini</taxon>
        <taxon>Neogobius</taxon>
    </lineage>
</organism>
<evidence type="ECO:0000313" key="8">
    <source>
        <dbReference type="Proteomes" id="UP000694523"/>
    </source>
</evidence>
<sequence length="305" mass="34733">MADSFIQEDFIRGGTYGNVYKVKCITSGTYYALKLHFNYDSDGQADNSIYGVQSPSVREISALSALRGHPRVIELLDCFLYKNSIATLMPYVPYVLSQTIYRRAKMKDKPLSFVAHFSRQVAEALSYMHALNIVHRDLHHENVLLTENLDVKVADMGGARRACIRMSPNPGSDCCRAPEGYVEDDECKYTCAIDMWSLGMMMVNVMEDDIVFRERNINGHRLSAYEMIRKTLCPKEHPLAAYKQWDLVTVMPNVDKCVLAKWRILELLAFEYSERLSASELLVCLELTLSRTACITRTVESRLIG</sequence>
<evidence type="ECO:0000256" key="4">
    <source>
        <dbReference type="ARBA" id="ARBA00022777"/>
    </source>
</evidence>
<dbReference type="GO" id="GO:0005634">
    <property type="term" value="C:nucleus"/>
    <property type="evidence" value="ECO:0007669"/>
    <property type="project" value="TreeGrafter"/>
</dbReference>
<keyword evidence="2" id="KW-0808">Transferase</keyword>
<protein>
    <recommendedName>
        <fullName evidence="6">Protein kinase domain-containing protein</fullName>
    </recommendedName>
</protein>
<feature type="domain" description="Protein kinase" evidence="6">
    <location>
        <begin position="5"/>
        <end position="289"/>
    </location>
</feature>
<dbReference type="GO" id="GO:0005524">
    <property type="term" value="F:ATP binding"/>
    <property type="evidence" value="ECO:0007669"/>
    <property type="project" value="UniProtKB-KW"/>
</dbReference>
<evidence type="ECO:0000256" key="5">
    <source>
        <dbReference type="ARBA" id="ARBA00022840"/>
    </source>
</evidence>
<dbReference type="InterPro" id="IPR000719">
    <property type="entry name" value="Prot_kinase_dom"/>
</dbReference>
<dbReference type="InterPro" id="IPR011009">
    <property type="entry name" value="Kinase-like_dom_sf"/>
</dbReference>
<dbReference type="PANTHER" id="PTHR24056:SF469">
    <property type="entry name" value="PROTEIN KINASE DOMAIN-CONTAINING PROTEIN"/>
    <property type="match status" value="1"/>
</dbReference>
<accession>A0A8C6T5J7</accession>
<dbReference type="Ensembl" id="ENSNMLT00000017184.1">
    <property type="protein sequence ID" value="ENSNMLP00000015294.1"/>
    <property type="gene ID" value="ENSNMLG00000010139.1"/>
</dbReference>
<evidence type="ECO:0000313" key="7">
    <source>
        <dbReference type="Ensembl" id="ENSNMLP00000015294.1"/>
    </source>
</evidence>
<reference evidence="7" key="2">
    <citation type="submission" date="2025-09" db="UniProtKB">
        <authorList>
            <consortium name="Ensembl"/>
        </authorList>
    </citation>
    <scope>IDENTIFICATION</scope>
</reference>
<keyword evidence="8" id="KW-1185">Reference proteome</keyword>